<name>A0ABQ2JLB3_9ACTN</name>
<feature type="region of interest" description="Disordered" evidence="1">
    <location>
        <begin position="26"/>
        <end position="45"/>
    </location>
</feature>
<dbReference type="Proteomes" id="UP000600080">
    <property type="component" value="Unassembled WGS sequence"/>
</dbReference>
<evidence type="ECO:0000256" key="1">
    <source>
        <dbReference type="SAM" id="MobiDB-lite"/>
    </source>
</evidence>
<dbReference type="SUPFAM" id="SSF53474">
    <property type="entry name" value="alpha/beta-Hydrolases"/>
    <property type="match status" value="1"/>
</dbReference>
<dbReference type="InterPro" id="IPR029058">
    <property type="entry name" value="AB_hydrolase_fold"/>
</dbReference>
<evidence type="ECO:0008006" key="4">
    <source>
        <dbReference type="Google" id="ProtNLM"/>
    </source>
</evidence>
<gene>
    <name evidence="2" type="ORF">GCM10012285_32440</name>
</gene>
<evidence type="ECO:0000313" key="3">
    <source>
        <dbReference type="Proteomes" id="UP000600080"/>
    </source>
</evidence>
<evidence type="ECO:0000313" key="2">
    <source>
        <dbReference type="EMBL" id="GGN47083.1"/>
    </source>
</evidence>
<organism evidence="2 3">
    <name type="scientific">Streptomyces kronopolitis</name>
    <dbReference type="NCBI Taxonomy" id="1612435"/>
    <lineage>
        <taxon>Bacteria</taxon>
        <taxon>Bacillati</taxon>
        <taxon>Actinomycetota</taxon>
        <taxon>Actinomycetes</taxon>
        <taxon>Kitasatosporales</taxon>
        <taxon>Streptomycetaceae</taxon>
        <taxon>Streptomyces</taxon>
    </lineage>
</organism>
<dbReference type="Gene3D" id="3.40.50.1820">
    <property type="entry name" value="alpha/beta hydrolase"/>
    <property type="match status" value="1"/>
</dbReference>
<dbReference type="EMBL" id="BMND01000012">
    <property type="protein sequence ID" value="GGN47083.1"/>
    <property type="molecule type" value="Genomic_DNA"/>
</dbReference>
<reference evidence="3" key="1">
    <citation type="journal article" date="2019" name="Int. J. Syst. Evol. Microbiol.">
        <title>The Global Catalogue of Microorganisms (GCM) 10K type strain sequencing project: providing services to taxonomists for standard genome sequencing and annotation.</title>
        <authorList>
            <consortium name="The Broad Institute Genomics Platform"/>
            <consortium name="The Broad Institute Genome Sequencing Center for Infectious Disease"/>
            <person name="Wu L."/>
            <person name="Ma J."/>
        </authorList>
    </citation>
    <scope>NUCLEOTIDE SEQUENCE [LARGE SCALE GENOMIC DNA]</scope>
    <source>
        <strain evidence="3">CGMCC 4.7323</strain>
    </source>
</reference>
<accession>A0ABQ2JLB3</accession>
<sequence length="258" mass="26306">MAAILALALTCASACTGRAPDTAAQGSAMAENHRSTEEGTAGMPEFTAAPDRLPSCFDGVRQAGAYRLPGAPGKGRLVTLGAGPRGVVFAPISWGDACEWAAEAKRLAAGGYHVVTFDWGPDRRRTVADATRLLRSRGATDVAWVGGCMGGTVMLGMLADRAQRPSGVAGISPLASLGGYSSGNGSSYDGELLLLGTADDPLSDEKHLRDVAHGFPAAEVTVLPGTLHAAEIFAGPHAAAARRSLDGFLGRTFTTAGG</sequence>
<proteinExistence type="predicted"/>
<comment type="caution">
    <text evidence="2">The sequence shown here is derived from an EMBL/GenBank/DDBJ whole genome shotgun (WGS) entry which is preliminary data.</text>
</comment>
<protein>
    <recommendedName>
        <fullName evidence="4">Alpha/beta hydrolase</fullName>
    </recommendedName>
</protein>
<keyword evidence="3" id="KW-1185">Reference proteome</keyword>